<organism evidence="2 3">
    <name type="scientific">Stieleria bergensis</name>
    <dbReference type="NCBI Taxonomy" id="2528025"/>
    <lineage>
        <taxon>Bacteria</taxon>
        <taxon>Pseudomonadati</taxon>
        <taxon>Planctomycetota</taxon>
        <taxon>Planctomycetia</taxon>
        <taxon>Pirellulales</taxon>
        <taxon>Pirellulaceae</taxon>
        <taxon>Stieleria</taxon>
    </lineage>
</organism>
<reference evidence="2 3" key="1">
    <citation type="submission" date="2019-02" db="EMBL/GenBank/DDBJ databases">
        <title>Deep-cultivation of Planctomycetes and their phenomic and genomic characterization uncovers novel biology.</title>
        <authorList>
            <person name="Wiegand S."/>
            <person name="Jogler M."/>
            <person name="Boedeker C."/>
            <person name="Pinto D."/>
            <person name="Vollmers J."/>
            <person name="Rivas-Marin E."/>
            <person name="Kohn T."/>
            <person name="Peeters S.H."/>
            <person name="Heuer A."/>
            <person name="Rast P."/>
            <person name="Oberbeckmann S."/>
            <person name="Bunk B."/>
            <person name="Jeske O."/>
            <person name="Meyerdierks A."/>
            <person name="Storesund J.E."/>
            <person name="Kallscheuer N."/>
            <person name="Luecker S."/>
            <person name="Lage O.M."/>
            <person name="Pohl T."/>
            <person name="Merkel B.J."/>
            <person name="Hornburger P."/>
            <person name="Mueller R.-W."/>
            <person name="Bruemmer F."/>
            <person name="Labrenz M."/>
            <person name="Spormann A.M."/>
            <person name="Op den Camp H."/>
            <person name="Overmann J."/>
            <person name="Amann R."/>
            <person name="Jetten M.S.M."/>
            <person name="Mascher T."/>
            <person name="Medema M.H."/>
            <person name="Devos D.P."/>
            <person name="Kaster A.-K."/>
            <person name="Ovreas L."/>
            <person name="Rohde M."/>
            <person name="Galperin M.Y."/>
            <person name="Jogler C."/>
        </authorList>
    </citation>
    <scope>NUCLEOTIDE SEQUENCE [LARGE SCALE GENOMIC DNA]</scope>
    <source>
        <strain evidence="2 3">SV_7m_r</strain>
    </source>
</reference>
<protein>
    <submittedName>
        <fullName evidence="2">Uncharacterized protein</fullName>
    </submittedName>
</protein>
<feature type="compositionally biased region" description="Polar residues" evidence="1">
    <location>
        <begin position="175"/>
        <end position="187"/>
    </location>
</feature>
<dbReference type="Proteomes" id="UP000315003">
    <property type="component" value="Chromosome"/>
</dbReference>
<gene>
    <name evidence="2" type="ORF">SV7mr_38280</name>
</gene>
<feature type="compositionally biased region" description="Low complexity" evidence="1">
    <location>
        <begin position="34"/>
        <end position="49"/>
    </location>
</feature>
<accession>A0A517SYZ6</accession>
<evidence type="ECO:0000313" key="2">
    <source>
        <dbReference type="EMBL" id="QDT61293.1"/>
    </source>
</evidence>
<feature type="region of interest" description="Disordered" evidence="1">
    <location>
        <begin position="19"/>
        <end position="54"/>
    </location>
</feature>
<name>A0A517SYZ6_9BACT</name>
<feature type="region of interest" description="Disordered" evidence="1">
    <location>
        <begin position="175"/>
        <end position="199"/>
    </location>
</feature>
<dbReference type="AlphaFoldDB" id="A0A517SYZ6"/>
<dbReference type="OrthoDB" id="275609at2"/>
<dbReference type="RefSeq" id="WP_145275243.1">
    <property type="nucleotide sequence ID" value="NZ_CP036272.1"/>
</dbReference>
<dbReference type="EMBL" id="CP036272">
    <property type="protein sequence ID" value="QDT61293.1"/>
    <property type="molecule type" value="Genomic_DNA"/>
</dbReference>
<keyword evidence="3" id="KW-1185">Reference proteome</keyword>
<sequence length="199" mass="22065">MIQLAPEFKLELACQEGRETLARRSPSGQCLHSDQGQEPSPQRQQPSRDQALRPPEAKLEMGWVIIRLSFPQAMAAGPERLADLSATLLSRLQRSPTIGSYREQGPLSADQLGRLKCLQIGTGQWCSAGYATWFPTPEAAAFYVNRLPGNPGLNRSHPANHAAVFLRRRWLTSPGTTPNGNVAQETRQPPAMLDRFQIR</sequence>
<evidence type="ECO:0000256" key="1">
    <source>
        <dbReference type="SAM" id="MobiDB-lite"/>
    </source>
</evidence>
<proteinExistence type="predicted"/>
<evidence type="ECO:0000313" key="3">
    <source>
        <dbReference type="Proteomes" id="UP000315003"/>
    </source>
</evidence>